<dbReference type="InterPro" id="IPR000515">
    <property type="entry name" value="MetI-like"/>
</dbReference>
<feature type="transmembrane region" description="Helical" evidence="7">
    <location>
        <begin position="79"/>
        <end position="99"/>
    </location>
</feature>
<dbReference type="Proteomes" id="UP000199184">
    <property type="component" value="Unassembled WGS sequence"/>
</dbReference>
<dbReference type="RefSeq" id="WP_091965686.1">
    <property type="nucleotide sequence ID" value="NZ_FMAI01000024.1"/>
</dbReference>
<evidence type="ECO:0000259" key="8">
    <source>
        <dbReference type="PROSITE" id="PS50928"/>
    </source>
</evidence>
<sequence>MQVTGSLKGRSSRLIRSVNSLAGAAMFVAPLLALVAIWAIVVPLFNVNPRVFPSVGAVGAAAMESIRDGTLFSHVGASLLRVGLGTLIGIATAVPLGIAMGVSPTVAALLTPLFRFFSVLAGIAWIPIATLWFGYGFGAIVFVIFNAVFFVVAYNTLLGVRTIPHTLRNAAASLGAGRWALLTEVLLPGALPNIVTGIRTGLGFAWRGLIAAEMIATNVGLGYMLFVARDFYRTEVIVFGMIVIGVLWLLIDRLLLVPLERATIERWGLVRRA</sequence>
<dbReference type="PROSITE" id="PS50928">
    <property type="entry name" value="ABC_TM1"/>
    <property type="match status" value="1"/>
</dbReference>
<feature type="transmembrane region" description="Helical" evidence="7">
    <location>
        <begin position="204"/>
        <end position="227"/>
    </location>
</feature>
<dbReference type="GO" id="GO:0055085">
    <property type="term" value="P:transmembrane transport"/>
    <property type="evidence" value="ECO:0007669"/>
    <property type="project" value="InterPro"/>
</dbReference>
<evidence type="ECO:0000256" key="2">
    <source>
        <dbReference type="ARBA" id="ARBA00022448"/>
    </source>
</evidence>
<evidence type="ECO:0000256" key="1">
    <source>
        <dbReference type="ARBA" id="ARBA00004651"/>
    </source>
</evidence>
<protein>
    <submittedName>
        <fullName evidence="9">Taurine transport system permease protein</fullName>
    </submittedName>
</protein>
<accession>A0A1C3XPS3</accession>
<evidence type="ECO:0000313" key="9">
    <source>
        <dbReference type="EMBL" id="SCB54240.1"/>
    </source>
</evidence>
<evidence type="ECO:0000256" key="7">
    <source>
        <dbReference type="RuleBase" id="RU363032"/>
    </source>
</evidence>
<feature type="transmembrane region" description="Helical" evidence="7">
    <location>
        <begin position="132"/>
        <end position="158"/>
    </location>
</feature>
<feature type="domain" description="ABC transmembrane type-1" evidence="8">
    <location>
        <begin position="75"/>
        <end position="255"/>
    </location>
</feature>
<feature type="transmembrane region" description="Helical" evidence="7">
    <location>
        <begin position="106"/>
        <end position="126"/>
    </location>
</feature>
<proteinExistence type="inferred from homology"/>
<dbReference type="CDD" id="cd06261">
    <property type="entry name" value="TM_PBP2"/>
    <property type="match status" value="1"/>
</dbReference>
<organism evidence="9 10">
    <name type="scientific">Bradyrhizobium shewense</name>
    <dbReference type="NCBI Taxonomy" id="1761772"/>
    <lineage>
        <taxon>Bacteria</taxon>
        <taxon>Pseudomonadati</taxon>
        <taxon>Pseudomonadota</taxon>
        <taxon>Alphaproteobacteria</taxon>
        <taxon>Hyphomicrobiales</taxon>
        <taxon>Nitrobacteraceae</taxon>
        <taxon>Bradyrhizobium</taxon>
    </lineage>
</organism>
<dbReference type="PANTHER" id="PTHR30151:SF0">
    <property type="entry name" value="ABC TRANSPORTER PERMEASE PROTEIN MJ0413-RELATED"/>
    <property type="match status" value="1"/>
</dbReference>
<feature type="transmembrane region" description="Helical" evidence="7">
    <location>
        <begin position="21"/>
        <end position="45"/>
    </location>
</feature>
<reference evidence="10" key="1">
    <citation type="submission" date="2016-08" db="EMBL/GenBank/DDBJ databases">
        <authorList>
            <person name="Varghese N."/>
            <person name="Submissions Spin"/>
        </authorList>
    </citation>
    <scope>NUCLEOTIDE SEQUENCE [LARGE SCALE GENOMIC DNA]</scope>
    <source>
        <strain evidence="10">ERR11</strain>
    </source>
</reference>
<comment type="subcellular location">
    <subcellularLocation>
        <location evidence="1 7">Cell membrane</location>
        <topology evidence="1 7">Multi-pass membrane protein</topology>
    </subcellularLocation>
</comment>
<gene>
    <name evidence="9" type="ORF">GA0061098_102470</name>
</gene>
<dbReference type="PANTHER" id="PTHR30151">
    <property type="entry name" value="ALKANE SULFONATE ABC TRANSPORTER-RELATED, MEMBRANE SUBUNIT"/>
    <property type="match status" value="1"/>
</dbReference>
<evidence type="ECO:0000256" key="6">
    <source>
        <dbReference type="ARBA" id="ARBA00023136"/>
    </source>
</evidence>
<keyword evidence="10" id="KW-1185">Reference proteome</keyword>
<name>A0A1C3XPS3_9BRAD</name>
<dbReference type="GO" id="GO:0005886">
    <property type="term" value="C:plasma membrane"/>
    <property type="evidence" value="ECO:0007669"/>
    <property type="project" value="UniProtKB-SubCell"/>
</dbReference>
<evidence type="ECO:0000313" key="10">
    <source>
        <dbReference type="Proteomes" id="UP000199184"/>
    </source>
</evidence>
<comment type="similarity">
    <text evidence="7">Belongs to the binding-protein-dependent transport system permease family.</text>
</comment>
<keyword evidence="6 7" id="KW-0472">Membrane</keyword>
<evidence type="ECO:0000256" key="4">
    <source>
        <dbReference type="ARBA" id="ARBA00022692"/>
    </source>
</evidence>
<keyword evidence="5 7" id="KW-1133">Transmembrane helix</keyword>
<dbReference type="SUPFAM" id="SSF161098">
    <property type="entry name" value="MetI-like"/>
    <property type="match status" value="1"/>
</dbReference>
<feature type="transmembrane region" description="Helical" evidence="7">
    <location>
        <begin position="234"/>
        <end position="251"/>
    </location>
</feature>
<dbReference type="Pfam" id="PF00528">
    <property type="entry name" value="BPD_transp_1"/>
    <property type="match status" value="1"/>
</dbReference>
<dbReference type="Gene3D" id="1.10.3720.10">
    <property type="entry name" value="MetI-like"/>
    <property type="match status" value="1"/>
</dbReference>
<evidence type="ECO:0000256" key="3">
    <source>
        <dbReference type="ARBA" id="ARBA00022475"/>
    </source>
</evidence>
<keyword evidence="2 7" id="KW-0813">Transport</keyword>
<evidence type="ECO:0000256" key="5">
    <source>
        <dbReference type="ARBA" id="ARBA00022989"/>
    </source>
</evidence>
<keyword evidence="4 7" id="KW-0812">Transmembrane</keyword>
<dbReference type="AlphaFoldDB" id="A0A1C3XPS3"/>
<keyword evidence="3" id="KW-1003">Cell membrane</keyword>
<dbReference type="EMBL" id="FMAI01000024">
    <property type="protein sequence ID" value="SCB54240.1"/>
    <property type="molecule type" value="Genomic_DNA"/>
</dbReference>
<dbReference type="InterPro" id="IPR035906">
    <property type="entry name" value="MetI-like_sf"/>
</dbReference>